<protein>
    <submittedName>
        <fullName evidence="1">Uncharacterized protein</fullName>
    </submittedName>
</protein>
<name>A0ACD5Z2U6_AVESA</name>
<keyword evidence="2" id="KW-1185">Reference proteome</keyword>
<organism evidence="1 2">
    <name type="scientific">Avena sativa</name>
    <name type="common">Oat</name>
    <dbReference type="NCBI Taxonomy" id="4498"/>
    <lineage>
        <taxon>Eukaryota</taxon>
        <taxon>Viridiplantae</taxon>
        <taxon>Streptophyta</taxon>
        <taxon>Embryophyta</taxon>
        <taxon>Tracheophyta</taxon>
        <taxon>Spermatophyta</taxon>
        <taxon>Magnoliopsida</taxon>
        <taxon>Liliopsida</taxon>
        <taxon>Poales</taxon>
        <taxon>Poaceae</taxon>
        <taxon>BOP clade</taxon>
        <taxon>Pooideae</taxon>
        <taxon>Poodae</taxon>
        <taxon>Poeae</taxon>
        <taxon>Poeae Chloroplast Group 1 (Aveneae type)</taxon>
        <taxon>Aveninae</taxon>
        <taxon>Avena</taxon>
    </lineage>
</organism>
<dbReference type="Proteomes" id="UP001732700">
    <property type="component" value="Chromosome 6C"/>
</dbReference>
<reference evidence="1" key="1">
    <citation type="submission" date="2021-05" db="EMBL/GenBank/DDBJ databases">
        <authorList>
            <person name="Scholz U."/>
            <person name="Mascher M."/>
            <person name="Fiebig A."/>
        </authorList>
    </citation>
    <scope>NUCLEOTIDE SEQUENCE [LARGE SCALE GENOMIC DNA]</scope>
</reference>
<dbReference type="EnsemblPlants" id="AVESA.00010b.r2.6CG1086110.1">
    <property type="protein sequence ID" value="AVESA.00010b.r2.6CG1086110.1.CDS"/>
    <property type="gene ID" value="AVESA.00010b.r2.6CG1086110"/>
</dbReference>
<reference evidence="1" key="2">
    <citation type="submission" date="2025-09" db="UniProtKB">
        <authorList>
            <consortium name="EnsemblPlants"/>
        </authorList>
    </citation>
    <scope>IDENTIFICATION</scope>
</reference>
<accession>A0ACD5Z2U6</accession>
<sequence>MLMDSPPVMQADCQLQNDVEKMPSIAYDRKHTLSHDNYGWQGPDVHLTNGAHNPVDVNNSSRTGADEKLDGSSGKSSVSLDGLPRVNYFVPHKEKNGEDAYFNDVRFKLTISTENNGSPSEDINCNKHCVGKEDLHHSQEEMHTPAGRVTGLRACQSNGDAKQNMNVDAESKDVGNKMVSKEVRTDMVGSHAVQKELHCTVQDLSEIANNIGLVCKKSLEKNEIAVSPKNDIDLLVHNNSCNGYTNDAGGEMDTENIEEDHAVALWVKWRGKWQTGIRCCRVDYPLSTLKAKPTINRKSYIVVFFPRTRTYSWVDMLLVLPIDEYPVPLVSGTHRNWRKLVKDLSVPRRFIMQKLAISMLNVGDELHTEAIIENARMATAWKEFAQEASCCRDYTDLGKMLVKIQNMILPDYTSSHWLQNSSNLWVQKCNIAHDAGTVEILAEELRQAVLWDKVDELWNAPMQPELVPEWKTWKQEVMKQFFSSHAIGKTGNFEQSNSYDDPGVDQQTRRKRPKLEVRRGETHFSHMDDANCSTLSEDPNCNNLPSRPSADGNVEASASTDQNNPVTFLSNSEPREIAESGSISPASQNAGHEFDSLKNSRQCSAYMETKGRQCGRWANDGDIYCCVHQSMHFVDHSSREDKALTSDTVVCSGMTNLGRQCKHRAQHGSIFCKKHRTQTNLDTISSDNLFSSAEGLHKREESPNIGMEKNRNLNAIYAVGSERASGSQVSVQVKLTPTISEEISGDKAPGFESTDLLYPMSTSMATANLDTHLCIGILSNDNIVECQDYAKRHTLYCEKHLPKFLKRARDGKSRLISKDVFTNLLKCCASRQEKLCLHRACEFLYWFLRDNISRQHSGPDSNYMPQILAEVSKDPGVGEFLLKLISSEREKLTNLWGFGANESKQISLDNREGPMMVLQEGTNPSAGLKCKICVQDFSDDQSLGLHWTKVHRKETRWLFRGYSCAACMDPFTNRKVLEKHVQERHGAQFLQYSIFFRCMSCNSNFLNMDLLWQHIVSDHVREFRLLDTPQQPAGQSNKRSEGTSINALYDNHNLGKDDGSQKLTCRLCGLKFDLLPDFRRHHQVAHMDQGTVGHMPPGRGKYQLNRGRHYYSAFKQSLRPSSSLKKRSSSGTEKHFKVSSSDLSMITSQIVESGTANIGKLLDFQCSDLAQTLFSKIQKTRPHPSNLDILSMARSVCCKTSLLAALEVKYGVMPENISVKAAKLYSDIGIQINWHQEEFICPKGCKSGYSSNTLPPLQPTQVDIPVVPSVMNSPDNGGTWGMEEYHYVLDSEDFRWKLKNERVVLCEDVSFGGEKFPVVCTIDVDTKESLLMKPEELLQHCSSVPWQGFHYVTMRLMDSSLVDSENCVAGCTCSHAHCSAPKCDHVNLFDSVHENPVDIYGIPVHGRFAYDENSKIILQEGYPIYECNSSCTCNAFCPNKVLQQGLLVKLEIFRTENKGWAVRAAEPIPRGTFVCEYVGEVVKDDDAMRSAESEAKSGCSYLFNIASHIDRERVKTLGTSPYMIDATRYGNVSRFINHSCSPNLNTRLVLVESSDCQLAHIGLFANQDIAAGEELSYDYRQKLLPGDGCPCHCGAQNCRGRVY</sequence>
<proteinExistence type="predicted"/>
<evidence type="ECO:0000313" key="2">
    <source>
        <dbReference type="Proteomes" id="UP001732700"/>
    </source>
</evidence>
<evidence type="ECO:0000313" key="1">
    <source>
        <dbReference type="EnsemblPlants" id="AVESA.00010b.r2.6CG1086110.1.CDS"/>
    </source>
</evidence>